<accession>A0A830H8K5</accession>
<dbReference type="GO" id="GO:0030008">
    <property type="term" value="C:TRAPP complex"/>
    <property type="evidence" value="ECO:0007669"/>
    <property type="project" value="TreeGrafter"/>
</dbReference>
<dbReference type="SUPFAM" id="SSF111126">
    <property type="entry name" value="Ligand-binding domain in the NO signalling and Golgi transport"/>
    <property type="match status" value="1"/>
</dbReference>
<dbReference type="Proteomes" id="UP000660262">
    <property type="component" value="Unassembled WGS sequence"/>
</dbReference>
<comment type="caution">
    <text evidence="3">The sequence shown here is derived from an EMBL/GenBank/DDBJ whole genome shotgun (WGS) entry which is preliminary data.</text>
</comment>
<dbReference type="InterPro" id="IPR024096">
    <property type="entry name" value="NO_sig/Golgi_transp_ligand-bd"/>
</dbReference>
<dbReference type="GO" id="GO:0006888">
    <property type="term" value="P:endoplasmic reticulum to Golgi vesicle-mediated transport"/>
    <property type="evidence" value="ECO:0007669"/>
    <property type="project" value="TreeGrafter"/>
</dbReference>
<evidence type="ECO:0000313" key="4">
    <source>
        <dbReference type="Proteomes" id="UP000660262"/>
    </source>
</evidence>
<keyword evidence="4" id="KW-1185">Reference proteome</keyword>
<dbReference type="Pfam" id="PF04051">
    <property type="entry name" value="TRAPP"/>
    <property type="match status" value="1"/>
</dbReference>
<organism evidence="3 4">
    <name type="scientific">Pycnococcus provasolii</name>
    <dbReference type="NCBI Taxonomy" id="41880"/>
    <lineage>
        <taxon>Eukaryota</taxon>
        <taxon>Viridiplantae</taxon>
        <taxon>Chlorophyta</taxon>
        <taxon>Pseudoscourfieldiophyceae</taxon>
        <taxon>Pseudoscourfieldiales</taxon>
        <taxon>Pycnococcaceae</taxon>
        <taxon>Pycnococcus</taxon>
    </lineage>
</organism>
<dbReference type="GO" id="GO:0005802">
    <property type="term" value="C:trans-Golgi network"/>
    <property type="evidence" value="ECO:0007669"/>
    <property type="project" value="TreeGrafter"/>
</dbReference>
<dbReference type="OrthoDB" id="941624at2759"/>
<dbReference type="AlphaFoldDB" id="A0A830H8K5"/>
<dbReference type="Gene3D" id="3.30.1380.20">
    <property type="entry name" value="Trafficking protein particle complex subunit 3"/>
    <property type="match status" value="1"/>
</dbReference>
<gene>
    <name evidence="3" type="ORF">PPROV_000213900</name>
</gene>
<feature type="compositionally biased region" description="Pro residues" evidence="2">
    <location>
        <begin position="22"/>
        <end position="32"/>
    </location>
</feature>
<sequence length="196" mass="20917">MTDTTTTSTTTVAAAAAGGGAAPPPPPPPPATSSPVQVAEICLDLLLAETERHFMHRDVQNANTSSSDDAKHLQAIGYRVGYALVERCSRGKPRPTDKLDAVKFVCKDFWSAAFGKNVDHLRTNHRGVFVLQDTSFRNLRHVPQHANNDVANERLQIPTGMLQGALAALGVPPTSVEVECNSPPDVTFTVKIGVAP</sequence>
<proteinExistence type="inferred from homology"/>
<evidence type="ECO:0000313" key="3">
    <source>
        <dbReference type="EMBL" id="GHP03384.1"/>
    </source>
</evidence>
<protein>
    <recommendedName>
        <fullName evidence="5">Trafficking protein particle complex subunit</fullName>
    </recommendedName>
</protein>
<evidence type="ECO:0000256" key="1">
    <source>
        <dbReference type="ARBA" id="ARBA00006218"/>
    </source>
</evidence>
<dbReference type="PANTHER" id="PTHR12817:SF0">
    <property type="entry name" value="GEO08327P1"/>
    <property type="match status" value="1"/>
</dbReference>
<dbReference type="InterPro" id="IPR007194">
    <property type="entry name" value="TRAPP_component"/>
</dbReference>
<evidence type="ECO:0000256" key="2">
    <source>
        <dbReference type="SAM" id="MobiDB-lite"/>
    </source>
</evidence>
<dbReference type="EMBL" id="BNJQ01000005">
    <property type="protein sequence ID" value="GHP03384.1"/>
    <property type="molecule type" value="Genomic_DNA"/>
</dbReference>
<dbReference type="InterPro" id="IPR037992">
    <property type="entry name" value="TRAPPC6/Trs33"/>
</dbReference>
<reference evidence="3" key="1">
    <citation type="submission" date="2020-10" db="EMBL/GenBank/DDBJ databases">
        <title>Unveiling of a novel bifunctional photoreceptor, Dualchrome1, isolated from a cosmopolitan green alga.</title>
        <authorList>
            <person name="Suzuki S."/>
            <person name="Kawachi M."/>
        </authorList>
    </citation>
    <scope>NUCLEOTIDE SEQUENCE</scope>
    <source>
        <strain evidence="3">NIES 2893</strain>
    </source>
</reference>
<comment type="similarity">
    <text evidence="1">Belongs to the TRAPP small subunits family. BET3 subfamily.</text>
</comment>
<feature type="region of interest" description="Disordered" evidence="2">
    <location>
        <begin position="1"/>
        <end position="35"/>
    </location>
</feature>
<dbReference type="CDD" id="cd14944">
    <property type="entry name" value="TRAPPC6A_Trs33"/>
    <property type="match status" value="1"/>
</dbReference>
<dbReference type="PANTHER" id="PTHR12817">
    <property type="entry name" value="TRAFFICKING PROTEIN PARTICLE COMPLEX SUBUNIT 6B"/>
    <property type="match status" value="1"/>
</dbReference>
<name>A0A830H8K5_9CHLO</name>
<feature type="compositionally biased region" description="Low complexity" evidence="2">
    <location>
        <begin position="1"/>
        <end position="16"/>
    </location>
</feature>
<dbReference type="GO" id="GO:0005801">
    <property type="term" value="C:cis-Golgi network"/>
    <property type="evidence" value="ECO:0007669"/>
    <property type="project" value="TreeGrafter"/>
</dbReference>
<evidence type="ECO:0008006" key="5">
    <source>
        <dbReference type="Google" id="ProtNLM"/>
    </source>
</evidence>